<dbReference type="Proteomes" id="UP000187486">
    <property type="component" value="Unassembled WGS sequence"/>
</dbReference>
<dbReference type="EMBL" id="MQUQ01000007">
    <property type="protein sequence ID" value="OLZ51633.1"/>
    <property type="molecule type" value="Genomic_DNA"/>
</dbReference>
<reference evidence="1 2" key="1">
    <citation type="submission" date="2016-01" db="EMBL/GenBank/DDBJ databases">
        <title>Amycolatopsis coloradensis genome sequencing and assembly.</title>
        <authorList>
            <person name="Mayilraj S."/>
        </authorList>
    </citation>
    <scope>NUCLEOTIDE SEQUENCE [LARGE SCALE GENOMIC DNA]</scope>
    <source>
        <strain evidence="1 2">DSM 44225</strain>
    </source>
</reference>
<evidence type="ECO:0000313" key="2">
    <source>
        <dbReference type="Proteomes" id="UP000187486"/>
    </source>
</evidence>
<dbReference type="AlphaFoldDB" id="A0A1R0KU36"/>
<keyword evidence="2" id="KW-1185">Reference proteome</keyword>
<accession>A0A1R0KU36</accession>
<proteinExistence type="predicted"/>
<comment type="caution">
    <text evidence="1">The sequence shown here is derived from an EMBL/GenBank/DDBJ whole genome shotgun (WGS) entry which is preliminary data.</text>
</comment>
<name>A0A1R0KU36_9PSEU</name>
<sequence length="218" mass="24091">MILRLGARELADMAVLFVGPEMGMQRRYDPGWGALIEIAGVVRALEAVAAGEVPVDQVRQELVDLAERAEGAWLADQLPEVAEVATSSSIRCVGDCPACEAARPEFDAHNDEYQRRVDRARHLDRYPFAVSKSSIHTSSCHMAKQGLGISPARADDGGGLLYRHKLRSFVHGFRGDMTLPCLLVTDDELSRWRAERTGPEGGRRYRLCKICDPHVPLV</sequence>
<gene>
    <name evidence="1" type="ORF">BS329_15310</name>
</gene>
<dbReference type="STRING" id="76021.BS329_15310"/>
<organism evidence="1 2">
    <name type="scientific">Amycolatopsis coloradensis</name>
    <dbReference type="NCBI Taxonomy" id="76021"/>
    <lineage>
        <taxon>Bacteria</taxon>
        <taxon>Bacillati</taxon>
        <taxon>Actinomycetota</taxon>
        <taxon>Actinomycetes</taxon>
        <taxon>Pseudonocardiales</taxon>
        <taxon>Pseudonocardiaceae</taxon>
        <taxon>Amycolatopsis</taxon>
    </lineage>
</organism>
<protein>
    <submittedName>
        <fullName evidence="1">Uncharacterized protein</fullName>
    </submittedName>
</protein>
<evidence type="ECO:0000313" key="1">
    <source>
        <dbReference type="EMBL" id="OLZ51633.1"/>
    </source>
</evidence>